<evidence type="ECO:0000313" key="6">
    <source>
        <dbReference type="Proteomes" id="UP001597076"/>
    </source>
</evidence>
<dbReference type="AlphaFoldDB" id="A0ABD6BIX4"/>
<evidence type="ECO:0000313" key="5">
    <source>
        <dbReference type="EMBL" id="MFD1564506.1"/>
    </source>
</evidence>
<gene>
    <name evidence="5" type="ORF">ACFR99_13220</name>
</gene>
<comment type="subcellular location">
    <subcellularLocation>
        <location evidence="1">Periplasm</location>
    </subcellularLocation>
</comment>
<dbReference type="Gene3D" id="3.40.190.10">
    <property type="entry name" value="Periplasmic binding protein-like II"/>
    <property type="match status" value="2"/>
</dbReference>
<dbReference type="PANTHER" id="PTHR30222:SF17">
    <property type="entry name" value="SPERMIDINE_PUTRESCINE-BINDING PERIPLASMIC PROTEIN"/>
    <property type="match status" value="1"/>
</dbReference>
<keyword evidence="3" id="KW-0732">Signal</keyword>
<proteinExistence type="predicted"/>
<evidence type="ECO:0000256" key="1">
    <source>
        <dbReference type="ARBA" id="ARBA00004418"/>
    </source>
</evidence>
<dbReference type="SUPFAM" id="SSF53850">
    <property type="entry name" value="Periplasmic binding protein-like II"/>
    <property type="match status" value="1"/>
</dbReference>
<organism evidence="5 6">
    <name type="scientific">Haloarchaeobius amylolyticus</name>
    <dbReference type="NCBI Taxonomy" id="1198296"/>
    <lineage>
        <taxon>Archaea</taxon>
        <taxon>Methanobacteriati</taxon>
        <taxon>Methanobacteriota</taxon>
        <taxon>Stenosarchaea group</taxon>
        <taxon>Halobacteria</taxon>
        <taxon>Halobacteriales</taxon>
        <taxon>Halorubellaceae</taxon>
        <taxon>Haloarchaeobius</taxon>
    </lineage>
</organism>
<dbReference type="PROSITE" id="PS51318">
    <property type="entry name" value="TAT"/>
    <property type="match status" value="1"/>
</dbReference>
<accession>A0ABD6BIX4</accession>
<evidence type="ECO:0000256" key="3">
    <source>
        <dbReference type="ARBA" id="ARBA00022729"/>
    </source>
</evidence>
<comment type="caution">
    <text evidence="5">The sequence shown here is derived from an EMBL/GenBank/DDBJ whole genome shotgun (WGS) entry which is preliminary data.</text>
</comment>
<name>A0ABD6BIX4_9EURY</name>
<dbReference type="InterPro" id="IPR006311">
    <property type="entry name" value="TAT_signal"/>
</dbReference>
<reference evidence="5 6" key="1">
    <citation type="journal article" date="2019" name="Int. J. Syst. Evol. Microbiol.">
        <title>The Global Catalogue of Microorganisms (GCM) 10K type strain sequencing project: providing services to taxonomists for standard genome sequencing and annotation.</title>
        <authorList>
            <consortium name="The Broad Institute Genomics Platform"/>
            <consortium name="The Broad Institute Genome Sequencing Center for Infectious Disease"/>
            <person name="Wu L."/>
            <person name="Ma J."/>
        </authorList>
    </citation>
    <scope>NUCLEOTIDE SEQUENCE [LARGE SCALE GENOMIC DNA]</scope>
    <source>
        <strain evidence="5 6">CGMCC 1.12230</strain>
    </source>
</reference>
<dbReference type="PANTHER" id="PTHR30222">
    <property type="entry name" value="SPERMIDINE/PUTRESCINE-BINDING PERIPLASMIC PROTEIN"/>
    <property type="match status" value="1"/>
</dbReference>
<dbReference type="EMBL" id="JBHUDI010000008">
    <property type="protein sequence ID" value="MFD1564506.1"/>
    <property type="molecule type" value="Genomic_DNA"/>
</dbReference>
<dbReference type="PROSITE" id="PS51257">
    <property type="entry name" value="PROKAR_LIPOPROTEIN"/>
    <property type="match status" value="1"/>
</dbReference>
<dbReference type="InterPro" id="IPR001188">
    <property type="entry name" value="Sperm_putr-bd"/>
</dbReference>
<protein>
    <submittedName>
        <fullName evidence="5">PotD/PotF family extracellular solute-binding protein</fullName>
    </submittedName>
</protein>
<dbReference type="Proteomes" id="UP001597076">
    <property type="component" value="Unassembled WGS sequence"/>
</dbReference>
<keyword evidence="6" id="KW-1185">Reference proteome</keyword>
<evidence type="ECO:0000256" key="2">
    <source>
        <dbReference type="ARBA" id="ARBA00022448"/>
    </source>
</evidence>
<dbReference type="PRINTS" id="PR00909">
    <property type="entry name" value="SPERMDNBNDNG"/>
</dbReference>
<keyword evidence="2" id="KW-0813">Transport</keyword>
<evidence type="ECO:0000256" key="4">
    <source>
        <dbReference type="ARBA" id="ARBA00022764"/>
    </source>
</evidence>
<sequence length="360" mass="39537">MAMTHKGTPNRRDVLATAGIGALTGLAGCTSLLGSSSGDQLRFLGFGGNTQEAQMSVFEGWDSEMGVEGTSAGGTTEMISLIKQNPGSFDVVALNDTGMARAQQEDILEPIDLSQVPNYEENIRESARTLSFNMNGEDTMGLIRENGATGFAYNTDKVDSELTSWDALLDPAYDGKVSLIDRTIDRLSNAAAAAGLDVNDVPDDEEKTDTMFEQAREENGNVFAYWGDGATSIRYLRQENAWICEAWGGRVLALQNEGYDNIEYVIPEEGAMGWSDNLAIVKGSENTEAAHELLNHTYQRENLLTLSEEMNYTVQVKNPPSSMQELPDYAPAEDLAFRDWDAVLPKEDEWTQRLDSIKQN</sequence>
<keyword evidence="4" id="KW-0574">Periplasm</keyword>
<dbReference type="RefSeq" id="WP_390288105.1">
    <property type="nucleotide sequence ID" value="NZ_JBHUDI010000008.1"/>
</dbReference>
<dbReference type="Pfam" id="PF13416">
    <property type="entry name" value="SBP_bac_8"/>
    <property type="match status" value="1"/>
</dbReference>
<dbReference type="InterPro" id="IPR006059">
    <property type="entry name" value="SBP"/>
</dbReference>
<dbReference type="GO" id="GO:0042597">
    <property type="term" value="C:periplasmic space"/>
    <property type="evidence" value="ECO:0007669"/>
    <property type="project" value="UniProtKB-SubCell"/>
</dbReference>